<evidence type="ECO:0000313" key="2">
    <source>
        <dbReference type="EMBL" id="MCM2375260.1"/>
    </source>
</evidence>
<reference evidence="2 3" key="1">
    <citation type="journal article" date="2022" name="Syst. Appl. Microbiol.">
        <title>Rhodopirellula aestuarii sp. nov., a novel member of the genus Rhodopirellula isolated from brackish sediments collected in the Tagus River estuary, Portugal.</title>
        <authorList>
            <person name="Vitorino I.R."/>
            <person name="Klimek D."/>
            <person name="Calusinska M."/>
            <person name="Lobo-da-Cunha A."/>
            <person name="Vasconcelos V."/>
            <person name="Lage O.M."/>
        </authorList>
    </citation>
    <scope>NUCLEOTIDE SEQUENCE [LARGE SCALE GENOMIC DNA]</scope>
    <source>
        <strain evidence="2 3">ICT_H3.1</strain>
    </source>
</reference>
<name>A0ABT0UF44_9BACT</name>
<feature type="domain" description="DUF1559" evidence="1">
    <location>
        <begin position="31"/>
        <end position="94"/>
    </location>
</feature>
<protein>
    <submittedName>
        <fullName evidence="2">DUF1559 domain-containing protein</fullName>
    </submittedName>
</protein>
<dbReference type="Proteomes" id="UP001202961">
    <property type="component" value="Unassembled WGS sequence"/>
</dbReference>
<dbReference type="EMBL" id="JAMQBK010000152">
    <property type="protein sequence ID" value="MCM2375260.1"/>
    <property type="molecule type" value="Genomic_DNA"/>
</dbReference>
<comment type="caution">
    <text evidence="2">The sequence shown here is derived from an EMBL/GenBank/DDBJ whole genome shotgun (WGS) entry which is preliminary data.</text>
</comment>
<sequence length="249" mass="27795">MRNLTITICVFLMPILGYALWSNWDSHQTRVSPDQNLRAIGMALHNYHAAYKTFPPPNLDGHSWRIRCNPFMISSPLFMHYDFNATWDSVDNRTIHSRPLRSGKGPHPDELVICGIPYAFRVNEQMDNHTAFLMVVGDDAFGAVQGRKITDVTDPPECTIAVVETARRDIHWLQPMDLDGSELAPTVNDGNTSISSDDPRGPLVLFVDGAVYRLNPAIDPGTLRALITVNGEEDVSRDRLIASGMLIEP</sequence>
<dbReference type="PANTHER" id="PTHR30093">
    <property type="entry name" value="GENERAL SECRETION PATHWAY PROTEIN G"/>
    <property type="match status" value="1"/>
</dbReference>
<evidence type="ECO:0000259" key="1">
    <source>
        <dbReference type="Pfam" id="PF07596"/>
    </source>
</evidence>
<proteinExistence type="predicted"/>
<gene>
    <name evidence="2" type="ORF">NB063_31950</name>
</gene>
<keyword evidence="3" id="KW-1185">Reference proteome</keyword>
<dbReference type="Pfam" id="PF07596">
    <property type="entry name" value="SBP_bac_10"/>
    <property type="match status" value="1"/>
</dbReference>
<dbReference type="PANTHER" id="PTHR30093:SF2">
    <property type="entry name" value="TYPE II SECRETION SYSTEM PROTEIN H"/>
    <property type="match status" value="1"/>
</dbReference>
<dbReference type="InterPro" id="IPR011453">
    <property type="entry name" value="DUF1559"/>
</dbReference>
<accession>A0ABT0UF44</accession>
<dbReference type="RefSeq" id="WP_250933889.1">
    <property type="nucleotide sequence ID" value="NZ_JAMQBK010000152.1"/>
</dbReference>
<organism evidence="2 3">
    <name type="scientific">Aporhodopirellula aestuarii</name>
    <dbReference type="NCBI Taxonomy" id="2950107"/>
    <lineage>
        <taxon>Bacteria</taxon>
        <taxon>Pseudomonadati</taxon>
        <taxon>Planctomycetota</taxon>
        <taxon>Planctomycetia</taxon>
        <taxon>Pirellulales</taxon>
        <taxon>Pirellulaceae</taxon>
        <taxon>Aporhodopirellula</taxon>
    </lineage>
</organism>
<evidence type="ECO:0000313" key="3">
    <source>
        <dbReference type="Proteomes" id="UP001202961"/>
    </source>
</evidence>